<keyword evidence="10" id="KW-0278">Fertilization</keyword>
<keyword evidence="13" id="KW-1185">Reference proteome</keyword>
<evidence type="ECO:0000256" key="1">
    <source>
        <dbReference type="ARBA" id="ARBA00004251"/>
    </source>
</evidence>
<evidence type="ECO:0000313" key="13">
    <source>
        <dbReference type="Proteomes" id="UP001054821"/>
    </source>
</evidence>
<evidence type="ECO:0000256" key="7">
    <source>
        <dbReference type="ARBA" id="ARBA00023121"/>
    </source>
</evidence>
<evidence type="ECO:0000256" key="10">
    <source>
        <dbReference type="ARBA" id="ARBA00023279"/>
    </source>
</evidence>
<evidence type="ECO:0000256" key="2">
    <source>
        <dbReference type="ARBA" id="ARBA00010929"/>
    </source>
</evidence>
<comment type="subcellular location">
    <subcellularLocation>
        <location evidence="1">Cell membrane</location>
        <topology evidence="1">Single-pass type I membrane protein</topology>
    </subcellularLocation>
</comment>
<keyword evidence="9" id="KW-1015">Disulfide bond</keyword>
<dbReference type="InterPro" id="IPR040326">
    <property type="entry name" value="HAP2/GCS1"/>
</dbReference>
<keyword evidence="6" id="KW-1133">Transmembrane helix</keyword>
<feature type="domain" description="Generative cell specific-1/HAP2" evidence="11">
    <location>
        <begin position="32"/>
        <end position="122"/>
    </location>
</feature>
<comment type="similarity">
    <text evidence="2">Belongs to the HAP2/GCS1 family.</text>
</comment>
<dbReference type="GO" id="GO:0008289">
    <property type="term" value="F:lipid binding"/>
    <property type="evidence" value="ECO:0007669"/>
    <property type="project" value="UniProtKB-KW"/>
</dbReference>
<evidence type="ECO:0000256" key="4">
    <source>
        <dbReference type="ARBA" id="ARBA00022692"/>
    </source>
</evidence>
<dbReference type="Pfam" id="PF10699">
    <property type="entry name" value="HAP2-GCS1"/>
    <property type="match status" value="1"/>
</dbReference>
<keyword evidence="3" id="KW-1003">Cell membrane</keyword>
<keyword evidence="5" id="KW-0732">Signal</keyword>
<dbReference type="Proteomes" id="UP001054821">
    <property type="component" value="Chromosome 8"/>
</dbReference>
<dbReference type="PANTHER" id="PTHR31764">
    <property type="entry name" value="PROTEIN HAPLESS 2"/>
    <property type="match status" value="1"/>
</dbReference>
<dbReference type="InterPro" id="IPR018928">
    <property type="entry name" value="HAP2/GCS1_dom"/>
</dbReference>
<evidence type="ECO:0000259" key="11">
    <source>
        <dbReference type="Pfam" id="PF10699"/>
    </source>
</evidence>
<evidence type="ECO:0000256" key="5">
    <source>
        <dbReference type="ARBA" id="ARBA00022729"/>
    </source>
</evidence>
<reference evidence="12 13" key="1">
    <citation type="journal article" date="2022" name="G3 (Bethesda)">
        <title>Whole-genome sequence and methylome profiling of the almond [Prunus dulcis (Mill.) D.A. Webb] cultivar 'Nonpareil'.</title>
        <authorList>
            <person name="D'Amico-Willman K.M."/>
            <person name="Ouma W.Z."/>
            <person name="Meulia T."/>
            <person name="Sideli G.M."/>
            <person name="Gradziel T.M."/>
            <person name="Fresnedo-Ramirez J."/>
        </authorList>
    </citation>
    <scope>NUCLEOTIDE SEQUENCE [LARGE SCALE GENOMIC DNA]</scope>
    <source>
        <strain evidence="12">Clone GOH B32 T37-40</strain>
    </source>
</reference>
<evidence type="ECO:0000256" key="3">
    <source>
        <dbReference type="ARBA" id="ARBA00022475"/>
    </source>
</evidence>
<dbReference type="PANTHER" id="PTHR31764:SF0">
    <property type="entry name" value="GENERATIVE CELL SPECIFIC-1_HAP2 DOMAIN-CONTAINING PROTEIN"/>
    <property type="match status" value="1"/>
</dbReference>
<dbReference type="GO" id="GO:0005886">
    <property type="term" value="C:plasma membrane"/>
    <property type="evidence" value="ECO:0007669"/>
    <property type="project" value="UniProtKB-SubCell"/>
</dbReference>
<name>A0AAD4UVA3_PRUDU</name>
<evidence type="ECO:0000256" key="9">
    <source>
        <dbReference type="ARBA" id="ARBA00023157"/>
    </source>
</evidence>
<accession>A0AAD4UVA3</accession>
<sequence>MGSQTFALHHSRVACIINYGISGRLTRTELKGISCHYGVERRFERINQHPDNAGTHSLSIGITEVINTNLLIELSADDVEYVYQRSLGKIVSINGPTFEALTQFGTATITTTNTGEVEASYT</sequence>
<gene>
    <name evidence="12" type="ORF">L3X38_041625</name>
</gene>
<keyword evidence="7" id="KW-0446">Lipid-binding</keyword>
<organism evidence="12 13">
    <name type="scientific">Prunus dulcis</name>
    <name type="common">Almond</name>
    <name type="synonym">Amygdalus dulcis</name>
    <dbReference type="NCBI Taxonomy" id="3755"/>
    <lineage>
        <taxon>Eukaryota</taxon>
        <taxon>Viridiplantae</taxon>
        <taxon>Streptophyta</taxon>
        <taxon>Embryophyta</taxon>
        <taxon>Tracheophyta</taxon>
        <taxon>Spermatophyta</taxon>
        <taxon>Magnoliopsida</taxon>
        <taxon>eudicotyledons</taxon>
        <taxon>Gunneridae</taxon>
        <taxon>Pentapetalae</taxon>
        <taxon>rosids</taxon>
        <taxon>fabids</taxon>
        <taxon>Rosales</taxon>
        <taxon>Rosaceae</taxon>
        <taxon>Amygdaloideae</taxon>
        <taxon>Amygdaleae</taxon>
        <taxon>Prunus</taxon>
    </lineage>
</organism>
<evidence type="ECO:0000256" key="8">
    <source>
        <dbReference type="ARBA" id="ARBA00023136"/>
    </source>
</evidence>
<dbReference type="EMBL" id="JAJFAZ020000008">
    <property type="protein sequence ID" value="KAI5312452.1"/>
    <property type="molecule type" value="Genomic_DNA"/>
</dbReference>
<keyword evidence="4" id="KW-0812">Transmembrane</keyword>
<keyword evidence="8" id="KW-0472">Membrane</keyword>
<evidence type="ECO:0000313" key="12">
    <source>
        <dbReference type="EMBL" id="KAI5312452.1"/>
    </source>
</evidence>
<dbReference type="AlphaFoldDB" id="A0AAD4UVA3"/>
<protein>
    <recommendedName>
        <fullName evidence="11">Generative cell specific-1/HAP2 domain-containing protein</fullName>
    </recommendedName>
</protein>
<comment type="caution">
    <text evidence="12">The sequence shown here is derived from an EMBL/GenBank/DDBJ whole genome shotgun (WGS) entry which is preliminary data.</text>
</comment>
<proteinExistence type="inferred from homology"/>
<evidence type="ECO:0000256" key="6">
    <source>
        <dbReference type="ARBA" id="ARBA00022989"/>
    </source>
</evidence>